<feature type="region of interest" description="Disordered" evidence="6">
    <location>
        <begin position="746"/>
        <end position="774"/>
    </location>
</feature>
<keyword evidence="4" id="KW-0804">Transcription</keyword>
<dbReference type="EMBL" id="KB822725">
    <property type="protein sequence ID" value="ETN36192.1"/>
    <property type="molecule type" value="Genomic_DNA"/>
</dbReference>
<dbReference type="InterPro" id="IPR007219">
    <property type="entry name" value="XnlR_reg_dom"/>
</dbReference>
<dbReference type="VEuPathDB" id="FungiDB:HMPREF1541_08469"/>
<dbReference type="InParanoid" id="W2RI42"/>
<keyword evidence="9" id="KW-1185">Reference proteome</keyword>
<evidence type="ECO:0000256" key="2">
    <source>
        <dbReference type="ARBA" id="ARBA00022833"/>
    </source>
</evidence>
<feature type="region of interest" description="Disordered" evidence="6">
    <location>
        <begin position="173"/>
        <end position="217"/>
    </location>
</feature>
<keyword evidence="5" id="KW-0539">Nucleus</keyword>
<dbReference type="HOGENOM" id="CLU_009184_1_0_1"/>
<dbReference type="GO" id="GO:0003677">
    <property type="term" value="F:DNA binding"/>
    <property type="evidence" value="ECO:0007669"/>
    <property type="project" value="InterPro"/>
</dbReference>
<reference evidence="8 9" key="1">
    <citation type="submission" date="2013-03" db="EMBL/GenBank/DDBJ databases">
        <title>The Genome Sequence of Phialophora europaea CBS 101466.</title>
        <authorList>
            <consortium name="The Broad Institute Genomics Platform"/>
            <person name="Cuomo C."/>
            <person name="de Hoog S."/>
            <person name="Gorbushina A."/>
            <person name="Walker B."/>
            <person name="Young S.K."/>
            <person name="Zeng Q."/>
            <person name="Gargeya S."/>
            <person name="Fitzgerald M."/>
            <person name="Haas B."/>
            <person name="Abouelleil A."/>
            <person name="Allen A.W."/>
            <person name="Alvarado L."/>
            <person name="Arachchi H.M."/>
            <person name="Berlin A.M."/>
            <person name="Chapman S.B."/>
            <person name="Gainer-Dewar J."/>
            <person name="Goldberg J."/>
            <person name="Griggs A."/>
            <person name="Gujja S."/>
            <person name="Hansen M."/>
            <person name="Howarth C."/>
            <person name="Imamovic A."/>
            <person name="Ireland A."/>
            <person name="Larimer J."/>
            <person name="McCowan C."/>
            <person name="Murphy C."/>
            <person name="Pearson M."/>
            <person name="Poon T.W."/>
            <person name="Priest M."/>
            <person name="Roberts A."/>
            <person name="Saif S."/>
            <person name="Shea T."/>
            <person name="Sisk P."/>
            <person name="Sykes S."/>
            <person name="Wortman J."/>
            <person name="Nusbaum C."/>
            <person name="Birren B."/>
        </authorList>
    </citation>
    <scope>NUCLEOTIDE SEQUENCE [LARGE SCALE GENOMIC DNA]</scope>
    <source>
        <strain evidence="8 9">CBS 101466</strain>
    </source>
</reference>
<dbReference type="RefSeq" id="XP_008721010.1">
    <property type="nucleotide sequence ID" value="XM_008722788.1"/>
</dbReference>
<organism evidence="8 9">
    <name type="scientific">Cyphellophora europaea (strain CBS 101466)</name>
    <name type="common">Phialophora europaea</name>
    <dbReference type="NCBI Taxonomy" id="1220924"/>
    <lineage>
        <taxon>Eukaryota</taxon>
        <taxon>Fungi</taxon>
        <taxon>Dikarya</taxon>
        <taxon>Ascomycota</taxon>
        <taxon>Pezizomycotina</taxon>
        <taxon>Eurotiomycetes</taxon>
        <taxon>Chaetothyriomycetidae</taxon>
        <taxon>Chaetothyriales</taxon>
        <taxon>Cyphellophoraceae</taxon>
        <taxon>Cyphellophora</taxon>
    </lineage>
</organism>
<dbReference type="Proteomes" id="UP000030752">
    <property type="component" value="Unassembled WGS sequence"/>
</dbReference>
<dbReference type="CDD" id="cd12148">
    <property type="entry name" value="fungal_TF_MHR"/>
    <property type="match status" value="1"/>
</dbReference>
<feature type="compositionally biased region" description="Polar residues" evidence="6">
    <location>
        <begin position="23"/>
        <end position="36"/>
    </location>
</feature>
<dbReference type="eggNOG" id="KOG1721">
    <property type="taxonomic scope" value="Eukaryota"/>
</dbReference>
<evidence type="ECO:0000256" key="6">
    <source>
        <dbReference type="SAM" id="MobiDB-lite"/>
    </source>
</evidence>
<dbReference type="PANTHER" id="PTHR47660:SF2">
    <property type="entry name" value="TRANSCRIPTION FACTOR WITH C2H2 AND ZN(2)-CYS(6) DNA BINDING DOMAIN (EUROFUNG)"/>
    <property type="match status" value="1"/>
</dbReference>
<gene>
    <name evidence="8" type="ORF">HMPREF1541_08469</name>
</gene>
<dbReference type="AlphaFoldDB" id="W2RI42"/>
<keyword evidence="1" id="KW-0479">Metal-binding</keyword>
<keyword evidence="3" id="KW-0805">Transcription regulation</keyword>
<proteinExistence type="predicted"/>
<dbReference type="GO" id="GO:0006351">
    <property type="term" value="P:DNA-templated transcription"/>
    <property type="evidence" value="ECO:0007669"/>
    <property type="project" value="InterPro"/>
</dbReference>
<accession>W2RI42</accession>
<feature type="region of interest" description="Disordered" evidence="6">
    <location>
        <begin position="1"/>
        <end position="36"/>
    </location>
</feature>
<evidence type="ECO:0000256" key="5">
    <source>
        <dbReference type="ARBA" id="ARBA00023242"/>
    </source>
</evidence>
<evidence type="ECO:0000256" key="1">
    <source>
        <dbReference type="ARBA" id="ARBA00022723"/>
    </source>
</evidence>
<evidence type="ECO:0000256" key="4">
    <source>
        <dbReference type="ARBA" id="ARBA00023163"/>
    </source>
</evidence>
<dbReference type="PANTHER" id="PTHR47660">
    <property type="entry name" value="TRANSCRIPTION FACTOR WITH C2H2 AND ZN(2)-CYS(6) DNA BINDING DOMAIN (EUROFUNG)-RELATED-RELATED"/>
    <property type="match status" value="1"/>
</dbReference>
<keyword evidence="2" id="KW-0862">Zinc</keyword>
<dbReference type="GeneID" id="19975808"/>
<name>W2RI42_CYPE1</name>
<dbReference type="GO" id="GO:0008270">
    <property type="term" value="F:zinc ion binding"/>
    <property type="evidence" value="ECO:0007669"/>
    <property type="project" value="InterPro"/>
</dbReference>
<feature type="domain" description="Xylanolytic transcriptional activator regulatory" evidence="7">
    <location>
        <begin position="275"/>
        <end position="472"/>
    </location>
</feature>
<dbReference type="OrthoDB" id="1405595at2759"/>
<evidence type="ECO:0000256" key="3">
    <source>
        <dbReference type="ARBA" id="ARBA00023015"/>
    </source>
</evidence>
<sequence length="774" mass="85996">MHDHEDDHAGSAAPKQRAHKVAESTSGSSPQDGNQQYHHATRENVSLLGATSQQLSGNDTSNVFLSPLGVQENSHTQGQLDVLPGFPDQDTGVYDQAVLYATFDDMDFNSNLDWFMDQTSVDHCFMGADTATLPIQFVQEAPQIQFSPSGQVSTSNVAQSEFPMHAVQVGNHHRDRGDDSLGGIISPEPQENAHSVGPWPSETPAPPQHHIILPALGSEGSKPQRFPKFFALPSITDKTRNALCKCLSLPLEYNPFQSLSLDAFPSQEKLDHCVDLYFRHFHPTVPVIHQPTFDPGKDLIVTLAIISIGSCYTNLENARNFAVCLSELLGRLLSYMVQQDRRFVRTPSYLVAQVLQGTHGYCSGSERLFELSESSRGTLVHNAKCMGLFRYESKDPDLATLLPEHAWHAWIDAERLRRLGWAVYKYDGSVAYLHNVRPYLSVGDINLPLPASEEYWTAESAPSWAALHPWSRDNVERSLQLRTVIRMLFDGTPKAASKISDEEHAFIVVLTLVRMLWSLKEIKSSPIHDLVTPPIYENGGQTLLRAVQSMAVPLDALAKTHTGAEMSQFVHRMHLVHAAHLYGSGDLMNWLYPYLRHGPEAENATRRMKQWALESPQRTRDVAYHCAQIIGLLRYYPYNLPLEPFMLFHAGVVLSCVASLLPVHNEDSQNPSLQLEALDWSEGDVHDRQMAWVTSGINACPSLIGVPILCCSAGRRAVLEQTAALLKRCKSWGMARNLTKVVLSLQSRGDEPKNQNANGSMPEFSGSDMYPGAG</sequence>
<dbReference type="STRING" id="1220924.W2RI42"/>
<protein>
    <recommendedName>
        <fullName evidence="7">Xylanolytic transcriptional activator regulatory domain-containing protein</fullName>
    </recommendedName>
</protein>
<evidence type="ECO:0000313" key="8">
    <source>
        <dbReference type="EMBL" id="ETN36192.1"/>
    </source>
</evidence>
<evidence type="ECO:0000313" key="9">
    <source>
        <dbReference type="Proteomes" id="UP000030752"/>
    </source>
</evidence>
<evidence type="ECO:0000259" key="7">
    <source>
        <dbReference type="Pfam" id="PF04082"/>
    </source>
</evidence>
<dbReference type="Pfam" id="PF04082">
    <property type="entry name" value="Fungal_trans"/>
    <property type="match status" value="1"/>
</dbReference>